<protein>
    <submittedName>
        <fullName evidence="1">DUF3293 domain-containing protein</fullName>
    </submittedName>
</protein>
<evidence type="ECO:0000313" key="1">
    <source>
        <dbReference type="EMBL" id="MBU8545442.1"/>
    </source>
</evidence>
<dbReference type="Pfam" id="PF11697">
    <property type="entry name" value="DUF3293"/>
    <property type="match status" value="1"/>
</dbReference>
<organism evidence="1 2">
    <name type="scientific">Falsiroseomonas oleicola</name>
    <dbReference type="NCBI Taxonomy" id="2801474"/>
    <lineage>
        <taxon>Bacteria</taxon>
        <taxon>Pseudomonadati</taxon>
        <taxon>Pseudomonadota</taxon>
        <taxon>Alphaproteobacteria</taxon>
        <taxon>Acetobacterales</taxon>
        <taxon>Roseomonadaceae</taxon>
        <taxon>Falsiroseomonas</taxon>
    </lineage>
</organism>
<dbReference type="Proteomes" id="UP000689967">
    <property type="component" value="Unassembled WGS sequence"/>
</dbReference>
<gene>
    <name evidence="1" type="ORF">JJQ90_17090</name>
</gene>
<accession>A0ABS6HCB4</accession>
<dbReference type="EMBL" id="JAERQM010000005">
    <property type="protein sequence ID" value="MBU8545442.1"/>
    <property type="molecule type" value="Genomic_DNA"/>
</dbReference>
<dbReference type="InterPro" id="IPR021710">
    <property type="entry name" value="DUF3293"/>
</dbReference>
<name>A0ABS6HCB4_9PROT</name>
<dbReference type="RefSeq" id="WP_216877451.1">
    <property type="nucleotide sequence ID" value="NZ_JAERQM010000005.1"/>
</dbReference>
<reference evidence="1 2" key="1">
    <citation type="submission" date="2021-01" db="EMBL/GenBank/DDBJ databases">
        <title>Roseomonas sp. nov, a bacterium isolated from an oil production mixture in Yumen Oilfield.</title>
        <authorList>
            <person name="Wu D."/>
        </authorList>
    </citation>
    <scope>NUCLEOTIDE SEQUENCE [LARGE SCALE GENOMIC DNA]</scope>
    <source>
        <strain evidence="1 2">ROY-5-3</strain>
    </source>
</reference>
<sequence>MTPRLLRAFRATSYEAAGVVARVGRRSRGIDSLLASARAGEAAFITAWNPRSRRMPPGWNRRMQDRLRQASHGPVLAEGFGRAGRWAEHHLLLAGDPRRLLVLARRFRQHAILLVRRGRPARLLAVQADRVG</sequence>
<comment type="caution">
    <text evidence="1">The sequence shown here is derived from an EMBL/GenBank/DDBJ whole genome shotgun (WGS) entry which is preliminary data.</text>
</comment>
<keyword evidence="2" id="KW-1185">Reference proteome</keyword>
<proteinExistence type="predicted"/>
<evidence type="ECO:0000313" key="2">
    <source>
        <dbReference type="Proteomes" id="UP000689967"/>
    </source>
</evidence>